<feature type="domain" description="MHD2" evidence="9">
    <location>
        <begin position="1306"/>
        <end position="1439"/>
    </location>
</feature>
<evidence type="ECO:0000259" key="7">
    <source>
        <dbReference type="PROSITE" id="PS50004"/>
    </source>
</evidence>
<dbReference type="InterPro" id="IPR000008">
    <property type="entry name" value="C2_dom"/>
</dbReference>
<evidence type="ECO:0000313" key="11">
    <source>
        <dbReference type="Proteomes" id="UP001201812"/>
    </source>
</evidence>
<dbReference type="Gene3D" id="2.60.40.150">
    <property type="entry name" value="C2 domain"/>
    <property type="match status" value="2"/>
</dbReference>
<dbReference type="GO" id="GO:0043195">
    <property type="term" value="C:terminal bouton"/>
    <property type="evidence" value="ECO:0007669"/>
    <property type="project" value="TreeGrafter"/>
</dbReference>
<reference evidence="10" key="1">
    <citation type="submission" date="2022-01" db="EMBL/GenBank/DDBJ databases">
        <title>Genome Sequence Resource for Two Populations of Ditylenchus destructor, the Migratory Endoparasitic Phytonematode.</title>
        <authorList>
            <person name="Zhang H."/>
            <person name="Lin R."/>
            <person name="Xie B."/>
        </authorList>
    </citation>
    <scope>NUCLEOTIDE SEQUENCE</scope>
    <source>
        <strain evidence="10">BazhouSP</strain>
    </source>
</reference>
<dbReference type="GO" id="GO:0005516">
    <property type="term" value="F:calmodulin binding"/>
    <property type="evidence" value="ECO:0007669"/>
    <property type="project" value="TreeGrafter"/>
</dbReference>
<evidence type="ECO:0000256" key="4">
    <source>
        <dbReference type="ARBA" id="ARBA00022833"/>
    </source>
</evidence>
<dbReference type="PRINTS" id="PR00360">
    <property type="entry name" value="C2DOMAIN"/>
</dbReference>
<sequence length="1640" mass="185489">MRKTSFLLEFWRTSKRYCYLPSPHKECRVVSSSSIVIAAVGAVAAATTSSPNTANSTPTTFRVYPHTNFPSTSDPRINLVQTSKASNKVNKTGTLVGLVLNSAGGGKASLALRKENGSNCTQKPNGSICKPGDNPREGYTGSTSARLIRHPRRESSTVVVENSPSPKLDRTPWIIQKSTPTTPLLNSCRTQQGAFESAANENKPSSRALRSIEAGFVKLAGLGSSTKLTNSTPPCPQKSSTPKLATNTYHESTLPSMSSADKAVLKTSPRSTDSKGNRRRLNRTKLVVESVETSPHKRGNEEKPRSHQDARAGALLAFSKSFKKIKRARTVGSDGRRRGKQRRQLESRALDRSQSLPVVRPSLCELFHAFMLSIEPEYLREKMRELDKSHIFQCIYGGASCAWHRGSTRDSFGLLNHAKGYPSPQSGSMLSTPYGSRKRSASLIPQTEEQRRAMPCPSRREMWTTFNKVRLIELYRRTKLLHLSSGSQKSTVLDRESVDNGSAFYKSIDAMPNMNVSSTKKSIPVSELTMATKRNALANAAKTTIQDEELKHLVYRKCLQSAIYPISATTPHNFQTTNFQTPTWCYECEGAAEKSSKHGEGDKAQNLIAVIRDRMNVQERNKPEIFHRVSDIFGVDERTQKETLKVVKHSILEGSSKWSSKIQITVICAKGLIAKDKTGKSDPYVTAQVGKMRKRTRTIHQELNPVWNEKFTFECHNSTDRIKVRVWDEDNDLKSKLRQKLTRESDDFLGQTIIEVRTLSGEMDVWYNLEKRTDKSAVSGAIRLHIKVDIKGEERLAPYHLQYTCLHEHMFLYQCKGDDENIYLPEMRGEDSWKNYFDEVGQEIADEFAMRYGIENIYQASFAMTHFACLCTKYMCAGVPAVLSMLLANINAHYAHATATSAVSAPDRFNASNFGKDRFVKLLDQLHNSLRIDLGMYRKYFPSSSPAKLRDLKSTVDLLTSITFFRMKVLELASPPRASNVVRECAKACMETTYHLMFDTCCEDNEPSGESVRFWFDFLDYMMRVIEDDKNIYTQVLNQFPQELDVGQLSAATLWNLYKLDLKEALLEHAKTKSCSTPEYMNLYFKVKGFYFKYVADLPQYKQSIPEFPEWFVPFVMDWLNENDEHSMDILRNAYNRDKADNFPQTSEHTKFSNSVVDVFTQLNEALKVLKQMDCPNPEVYVDMMKRFSTTLNKVLLAYADMVQKDFGKFASSEKLACILLNNVQQLRVQLEKIYENMGGSELDGDSNKVLNNLQKKLNTVLDKLSAQFVATLEQNIQEQINKLGILLSKIKGPQLQKSQMSSEVDIVLEPLMDLLEGSLQRYAQQCEKTVLKYILKLLKQLPNAKIGDVTKLMSTHLKDVKGMSSVKDMMDVARECERSLSPKQCAVLDTALDAIKECFHAGGQGLKKSFFEKSPELQSLKYALSLYTQTTEQLIKTFISTQKQQDLPSQDQPVGEISVQVDLFNHPGTGEQKITVKVLAANDLRWQISGSGTFKPFVEVHLVGPHLADKKRKMATKSKTNTWTPKFNETFHFFIGNEGEPEHYELMFQVKDYCFAREDRILGVGVLQLAQVAEQGSCACWVQLGRRLYIDETGLILLRILSQRQSDEIAREFVRLKSECRYETEPTLSNSVSNQQLGR</sequence>
<feature type="compositionally biased region" description="Polar residues" evidence="6">
    <location>
        <begin position="425"/>
        <end position="434"/>
    </location>
</feature>
<dbReference type="GO" id="GO:0017075">
    <property type="term" value="F:syntaxin-1 binding"/>
    <property type="evidence" value="ECO:0007669"/>
    <property type="project" value="TreeGrafter"/>
</dbReference>
<evidence type="ECO:0000256" key="2">
    <source>
        <dbReference type="ARBA" id="ARBA00022737"/>
    </source>
</evidence>
<evidence type="ECO:0000256" key="6">
    <source>
        <dbReference type="SAM" id="MobiDB-lite"/>
    </source>
</evidence>
<dbReference type="InterPro" id="IPR037302">
    <property type="entry name" value="Unc-13_C2B"/>
</dbReference>
<dbReference type="Gene3D" id="1.20.58.1100">
    <property type="match status" value="1"/>
</dbReference>
<dbReference type="PANTHER" id="PTHR10480:SF12">
    <property type="entry name" value="UNC-13, ISOFORM E"/>
    <property type="match status" value="1"/>
</dbReference>
<keyword evidence="1" id="KW-0479">Metal-binding</keyword>
<feature type="region of interest" description="Disordered" evidence="6">
    <location>
        <begin position="150"/>
        <end position="171"/>
    </location>
</feature>
<feature type="domain" description="C2" evidence="7">
    <location>
        <begin position="643"/>
        <end position="767"/>
    </location>
</feature>
<dbReference type="Pfam" id="PF00168">
    <property type="entry name" value="C2"/>
    <property type="match status" value="2"/>
</dbReference>
<dbReference type="GO" id="GO:0030672">
    <property type="term" value="C:synaptic vesicle membrane"/>
    <property type="evidence" value="ECO:0007669"/>
    <property type="project" value="TreeGrafter"/>
</dbReference>
<feature type="region of interest" description="Disordered" evidence="6">
    <location>
        <begin position="116"/>
        <end position="136"/>
    </location>
</feature>
<keyword evidence="2" id="KW-0677">Repeat</keyword>
<dbReference type="CDD" id="cd08395">
    <property type="entry name" value="C2C_Munc13"/>
    <property type="match status" value="1"/>
</dbReference>
<dbReference type="SMART" id="SM01145">
    <property type="entry name" value="DUF1041"/>
    <property type="match status" value="1"/>
</dbReference>
<feature type="domain" description="MHD1" evidence="8">
    <location>
        <begin position="1060"/>
        <end position="1203"/>
    </location>
</feature>
<keyword evidence="5" id="KW-0106">Calcium</keyword>
<dbReference type="SUPFAM" id="SSF49562">
    <property type="entry name" value="C2 domain (Calcium/lipid-binding domain, CaLB)"/>
    <property type="match status" value="2"/>
</dbReference>
<evidence type="ECO:0000313" key="10">
    <source>
        <dbReference type="EMBL" id="KAI1728911.1"/>
    </source>
</evidence>
<dbReference type="InterPro" id="IPR035892">
    <property type="entry name" value="C2_domain_sf"/>
</dbReference>
<feature type="region of interest" description="Disordered" evidence="6">
    <location>
        <begin position="327"/>
        <end position="352"/>
    </location>
</feature>
<evidence type="ECO:0000259" key="8">
    <source>
        <dbReference type="PROSITE" id="PS51258"/>
    </source>
</evidence>
<feature type="compositionally biased region" description="Polar residues" evidence="6">
    <location>
        <begin position="156"/>
        <end position="165"/>
    </location>
</feature>
<feature type="compositionally biased region" description="Basic and acidic residues" evidence="6">
    <location>
        <begin position="294"/>
        <end position="310"/>
    </location>
</feature>
<evidence type="ECO:0000256" key="5">
    <source>
        <dbReference type="ARBA" id="ARBA00022837"/>
    </source>
</evidence>
<dbReference type="GO" id="GO:0008270">
    <property type="term" value="F:zinc ion binding"/>
    <property type="evidence" value="ECO:0007669"/>
    <property type="project" value="UniProtKB-KW"/>
</dbReference>
<feature type="region of interest" description="Disordered" evidence="6">
    <location>
        <begin position="425"/>
        <end position="456"/>
    </location>
</feature>
<dbReference type="Proteomes" id="UP001201812">
    <property type="component" value="Unassembled WGS sequence"/>
</dbReference>
<dbReference type="PANTHER" id="PTHR10480">
    <property type="entry name" value="PROTEIN UNC-13 HOMOLOG"/>
    <property type="match status" value="1"/>
</dbReference>
<gene>
    <name evidence="10" type="ORF">DdX_01120</name>
</gene>
<dbReference type="PROSITE" id="PS51259">
    <property type="entry name" value="MHD2"/>
    <property type="match status" value="1"/>
</dbReference>
<evidence type="ECO:0000256" key="3">
    <source>
        <dbReference type="ARBA" id="ARBA00022771"/>
    </source>
</evidence>
<dbReference type="Pfam" id="PF06292">
    <property type="entry name" value="MUN"/>
    <property type="match status" value="1"/>
</dbReference>
<dbReference type="PROSITE" id="PS50004">
    <property type="entry name" value="C2"/>
    <property type="match status" value="2"/>
</dbReference>
<dbReference type="InterPro" id="IPR010439">
    <property type="entry name" value="MUN_dom"/>
</dbReference>
<dbReference type="FunFam" id="2.60.40.150:FF:000002">
    <property type="entry name" value="Protein unc-13 homolog B"/>
    <property type="match status" value="1"/>
</dbReference>
<evidence type="ECO:0000259" key="9">
    <source>
        <dbReference type="PROSITE" id="PS51259"/>
    </source>
</evidence>
<dbReference type="EMBL" id="JAKKPZ010000001">
    <property type="protein sequence ID" value="KAI1728911.1"/>
    <property type="molecule type" value="Genomic_DNA"/>
</dbReference>
<dbReference type="FunFam" id="1.10.357.50:FF:000001">
    <property type="entry name" value="Protein unc-13 homolog B"/>
    <property type="match status" value="1"/>
</dbReference>
<dbReference type="GO" id="GO:0042734">
    <property type="term" value="C:presynaptic membrane"/>
    <property type="evidence" value="ECO:0007669"/>
    <property type="project" value="TreeGrafter"/>
</dbReference>
<keyword evidence="11" id="KW-1185">Reference proteome</keyword>
<dbReference type="Gene3D" id="1.10.357.50">
    <property type="match status" value="1"/>
</dbReference>
<dbReference type="GO" id="GO:0035249">
    <property type="term" value="P:synaptic transmission, glutamatergic"/>
    <property type="evidence" value="ECO:0007669"/>
    <property type="project" value="TreeGrafter"/>
</dbReference>
<organism evidence="10 11">
    <name type="scientific">Ditylenchus destructor</name>
    <dbReference type="NCBI Taxonomy" id="166010"/>
    <lineage>
        <taxon>Eukaryota</taxon>
        <taxon>Metazoa</taxon>
        <taxon>Ecdysozoa</taxon>
        <taxon>Nematoda</taxon>
        <taxon>Chromadorea</taxon>
        <taxon>Rhabditida</taxon>
        <taxon>Tylenchina</taxon>
        <taxon>Tylenchomorpha</taxon>
        <taxon>Sphaerularioidea</taxon>
        <taxon>Anguinidae</taxon>
        <taxon>Anguininae</taxon>
        <taxon>Ditylenchus</taxon>
    </lineage>
</organism>
<dbReference type="GO" id="GO:0031594">
    <property type="term" value="C:neuromuscular junction"/>
    <property type="evidence" value="ECO:0007669"/>
    <property type="project" value="TreeGrafter"/>
</dbReference>
<feature type="compositionally biased region" description="Polar residues" evidence="6">
    <location>
        <begin position="224"/>
        <end position="259"/>
    </location>
</feature>
<dbReference type="InterPro" id="IPR027080">
    <property type="entry name" value="Unc-13"/>
</dbReference>
<dbReference type="CDD" id="cd04027">
    <property type="entry name" value="C2B_Munc13"/>
    <property type="match status" value="1"/>
</dbReference>
<dbReference type="FunFam" id="2.60.40.150:FF:000014">
    <property type="entry name" value="protein unc-13 homolog B"/>
    <property type="match status" value="1"/>
</dbReference>
<proteinExistence type="predicted"/>
<dbReference type="PROSITE" id="PS51258">
    <property type="entry name" value="MHD1"/>
    <property type="match status" value="1"/>
</dbReference>
<dbReference type="GO" id="GO:0019992">
    <property type="term" value="F:diacylglycerol binding"/>
    <property type="evidence" value="ECO:0007669"/>
    <property type="project" value="InterPro"/>
</dbReference>
<feature type="domain" description="C2" evidence="7">
    <location>
        <begin position="1454"/>
        <end position="1583"/>
    </location>
</feature>
<dbReference type="GO" id="GO:0098831">
    <property type="term" value="C:presynaptic active zone cytoplasmic component"/>
    <property type="evidence" value="ECO:0007669"/>
    <property type="project" value="TreeGrafter"/>
</dbReference>
<dbReference type="GO" id="GO:0016082">
    <property type="term" value="P:synaptic vesicle priming"/>
    <property type="evidence" value="ECO:0007669"/>
    <property type="project" value="TreeGrafter"/>
</dbReference>
<keyword evidence="3" id="KW-0863">Zinc-finger</keyword>
<dbReference type="InterPro" id="IPR014772">
    <property type="entry name" value="Munc13_dom-2"/>
</dbReference>
<dbReference type="GO" id="GO:0016081">
    <property type="term" value="P:synaptic vesicle docking"/>
    <property type="evidence" value="ECO:0007669"/>
    <property type="project" value="TreeGrafter"/>
</dbReference>
<dbReference type="InterPro" id="IPR014770">
    <property type="entry name" value="Munc13_1"/>
</dbReference>
<protein>
    <submittedName>
        <fullName evidence="10">C2 domain-containing protein</fullName>
    </submittedName>
</protein>
<dbReference type="SMART" id="SM00239">
    <property type="entry name" value="C2"/>
    <property type="match status" value="2"/>
</dbReference>
<name>A0AAD4NIN5_9BILA</name>
<feature type="region of interest" description="Disordered" evidence="6">
    <location>
        <begin position="224"/>
        <end position="310"/>
    </location>
</feature>
<dbReference type="GO" id="GO:0061789">
    <property type="term" value="P:dense core granule priming"/>
    <property type="evidence" value="ECO:0007669"/>
    <property type="project" value="TreeGrafter"/>
</dbReference>
<dbReference type="GO" id="GO:0099525">
    <property type="term" value="P:presynaptic dense core vesicle exocytosis"/>
    <property type="evidence" value="ECO:0007669"/>
    <property type="project" value="TreeGrafter"/>
</dbReference>
<dbReference type="GO" id="GO:0005509">
    <property type="term" value="F:calcium ion binding"/>
    <property type="evidence" value="ECO:0007669"/>
    <property type="project" value="InterPro"/>
</dbReference>
<keyword evidence="4" id="KW-0862">Zinc</keyword>
<accession>A0AAD4NIN5</accession>
<evidence type="ECO:0000256" key="1">
    <source>
        <dbReference type="ARBA" id="ARBA00022723"/>
    </source>
</evidence>
<dbReference type="GO" id="GO:0005543">
    <property type="term" value="F:phospholipid binding"/>
    <property type="evidence" value="ECO:0007669"/>
    <property type="project" value="InterPro"/>
</dbReference>
<comment type="caution">
    <text evidence="10">The sequence shown here is derived from an EMBL/GenBank/DDBJ whole genome shotgun (WGS) entry which is preliminary data.</text>
</comment>